<dbReference type="InterPro" id="IPR036890">
    <property type="entry name" value="HATPase_C_sf"/>
</dbReference>
<feature type="region of interest" description="Disordered" evidence="1">
    <location>
        <begin position="1114"/>
        <end position="1147"/>
    </location>
</feature>
<dbReference type="Gene3D" id="3.30.565.10">
    <property type="entry name" value="Histidine kinase-like ATPase, C-terminal domain"/>
    <property type="match status" value="1"/>
</dbReference>
<dbReference type="EMBL" id="CAJNOQ010003638">
    <property type="protein sequence ID" value="CAF1022342.1"/>
    <property type="molecule type" value="Genomic_DNA"/>
</dbReference>
<dbReference type="Proteomes" id="UP000663829">
    <property type="component" value="Unassembled WGS sequence"/>
</dbReference>
<organism evidence="4 7">
    <name type="scientific">Didymodactylos carnosus</name>
    <dbReference type="NCBI Taxonomy" id="1234261"/>
    <lineage>
        <taxon>Eukaryota</taxon>
        <taxon>Metazoa</taxon>
        <taxon>Spiralia</taxon>
        <taxon>Gnathifera</taxon>
        <taxon>Rotifera</taxon>
        <taxon>Eurotatoria</taxon>
        <taxon>Bdelloidea</taxon>
        <taxon>Philodinida</taxon>
        <taxon>Philodinidae</taxon>
        <taxon>Didymodactylos</taxon>
    </lineage>
</organism>
<dbReference type="PANTHER" id="PTHR47839">
    <property type="entry name" value="DOMAIN PROTEIN, PUTATIVE (AFU_ORTHOLOGUE AFUA_6G04830)-RELATED"/>
    <property type="match status" value="1"/>
</dbReference>
<dbReference type="OrthoDB" id="10031156at2759"/>
<sequence>MESSPSLSSFDSLRSQALSSGFESKVEVNQRMLIDKMLARYSSDFVICRELIQNSDDARATQFVMEITCKPNNIKIGNPCSDVEYNDCTISEIVTKNNGLVFTETDWKRIAAIAEGNDRVDSVGQFGVGFFSVFGWSEEPIVTSGSDYLAFVWKNNSLITFRHKLPNAQQTNLTSVIMKMKNEYTLQTSAPPNDDDSFLFSPDDQSKSTPKKKKPLKVTNDNFKIKNGEIIPVINLCALKAYFTKVLCFTKQVNELIIKINNNIVFKVNKTQTIVPPSKLTLSFKMNSIHNMFKLNSFVETQQTFSIANSKSSSKFDSITMRHINVDGQVTIDEQFHEQTKRIMKKSLPPTIQIQLLYPSNDITMRKKIASQNHAQDYNMKILNSLIPLKFISQTIIPSGLVFIGLSTHQTTGIGAHIFTHLIPTIERENLDLQDPFISRWNKELLTTVGQIARFIYDQSMLKQQPKMTTNDSGNTISSIVLSTSFQQSVPNHEIGDLLSEGFFHSNKDLLVPIQASSNNMISLLSSKQAYLSNSPFFHSFLPLPIVPYELSLNAIGFFNALKARDLILEIDQNLIETTLKTTILTTKQVVDLLHWLCSKSHGYDKIYVKNLLGLIVFKDNNQSSQITLINIKHYDSYNLSSLLPLPANTLPSTIASHLSTEELTKQLNLTPLSFKELLNFYLNKNQQYLLLSEVTTPFILSFFSTHTGRLTKPDWTKIKNTLGKLPCIPTTQLMKLPNESYIPSAVISSSMATVTLNISGNNNIENEEDIELEDDNDKNNNNSVSVYFLKTIGCRTMNVQSFVKTSASSTNSSISLQILVQQLMAERDSLSDEDYRQLKLSECLRGTTIKQKNDYNRLFKPTDLHFPAVALEIKWNDLLIIDWIDINKKSPEYAFLKEIGVKEVPNLDDIITKIATDQQDKQKQPISNALRFFIENFQQHYSKIYKTAKISIPFLPSVWPNIKTDDQMGEADDDNEIVLSLPEEVFTGTKPNPLCPILLPEITQLIDANMNLSLLGIKSTPTITTAFNLLITKRNDLLTLKSASKIFSYLNGLEGLNRATTEKLSKIAFIPIKGNDTLMKPSQVFIKPENSSRSYNQEIIILDTDDEEEVELEDKGRKRARRGGKREKKIVKKPKPKYYPIDENNSANNNSMIDKSGLIDYVDFGVEGNQFLLSVGVERSPSPAVLAELLIDRQEQYFSHNEQTTEMKINTYIECLKELSMADIKLFNAVLIKRLRNEKWCLGFKIVKDKSARNVVNSNSKTYEIVQPCDVYLDDDHQIVQQLHPLVPPDFKELTELYRRFGSPWLSESVQRKSATSDRCNMLKNLIHERLELLLCNRRVSFITFTLFILLMELLLLFFFSKGEKLQNVDAKAVDLLKRKLFVLETEGIESKLIFQKKTYIFESNENSTCALISEKNKLSLHVQMHAELDYVDVATELARFLLKNPDESVINSMSVNLSTPLDILKRRGVPIDRLLQKSQNNVQFVQPPPTYNHQHNGPVQFHNESHVELSGKVRDFSAQTIKEERSIENIFKDVRPYNSKYFKQQEHLQQDIDHSCEAVNAANMTRHSQLFNQLPLFLEGNLQLNDKLISHAKQFSLIMAGLAQVFKVQKSCFHLYYDIDGGRMAFNTNGSMFFNLRYYSQVHTNLLKSQTTTSNSSNLNDVINFWYIVTCHELAHNAETNHNARHENRLETLAVKYMTAKDSFIQGFVFDKYVE</sequence>
<keyword evidence="7" id="KW-1185">Reference proteome</keyword>
<feature type="domain" description="Sacsin/Nov" evidence="2">
    <location>
        <begin position="34"/>
        <end position="157"/>
    </location>
</feature>
<dbReference type="Pfam" id="PF25794">
    <property type="entry name" value="SACS"/>
    <property type="match status" value="1"/>
</dbReference>
<proteinExistence type="predicted"/>
<feature type="compositionally biased region" description="Basic residues" evidence="1">
    <location>
        <begin position="1118"/>
        <end position="1137"/>
    </location>
</feature>
<reference evidence="4" key="1">
    <citation type="submission" date="2021-02" db="EMBL/GenBank/DDBJ databases">
        <authorList>
            <person name="Nowell W R."/>
        </authorList>
    </citation>
    <scope>NUCLEOTIDE SEQUENCE</scope>
</reference>
<comment type="caution">
    <text evidence="4">The sequence shown here is derived from an EMBL/GenBank/DDBJ whole genome shotgun (WGS) entry which is preliminary data.</text>
</comment>
<dbReference type="InterPro" id="IPR058210">
    <property type="entry name" value="SACS/Nov_dom"/>
</dbReference>
<dbReference type="Proteomes" id="UP000682733">
    <property type="component" value="Unassembled WGS sequence"/>
</dbReference>
<evidence type="ECO:0000259" key="2">
    <source>
        <dbReference type="Pfam" id="PF25794"/>
    </source>
</evidence>
<feature type="region of interest" description="Disordered" evidence="1">
    <location>
        <begin position="189"/>
        <end position="215"/>
    </location>
</feature>
<evidence type="ECO:0000256" key="1">
    <source>
        <dbReference type="SAM" id="MobiDB-lite"/>
    </source>
</evidence>
<evidence type="ECO:0000313" key="6">
    <source>
        <dbReference type="EMBL" id="CAF3793679.1"/>
    </source>
</evidence>
<dbReference type="SUPFAM" id="SSF55874">
    <property type="entry name" value="ATPase domain of HSP90 chaperone/DNA topoisomerase II/histidine kinase"/>
    <property type="match status" value="1"/>
</dbReference>
<accession>A0A814IJ97</accession>
<evidence type="ECO:0000313" key="5">
    <source>
        <dbReference type="EMBL" id="CAF3511296.1"/>
    </source>
</evidence>
<dbReference type="EMBL" id="CAJOBC010003638">
    <property type="protein sequence ID" value="CAF3793679.1"/>
    <property type="molecule type" value="Genomic_DNA"/>
</dbReference>
<dbReference type="EMBL" id="CAJNOK010000179">
    <property type="protein sequence ID" value="CAF0734789.1"/>
    <property type="molecule type" value="Genomic_DNA"/>
</dbReference>
<evidence type="ECO:0000313" key="3">
    <source>
        <dbReference type="EMBL" id="CAF0734789.1"/>
    </source>
</evidence>
<dbReference type="Pfam" id="PF12449">
    <property type="entry name" value="DUF3684"/>
    <property type="match status" value="1"/>
</dbReference>
<name>A0A814IJ97_9BILA</name>
<evidence type="ECO:0000313" key="4">
    <source>
        <dbReference type="EMBL" id="CAF1022342.1"/>
    </source>
</evidence>
<evidence type="ECO:0000313" key="7">
    <source>
        <dbReference type="Proteomes" id="UP000663829"/>
    </source>
</evidence>
<protein>
    <recommendedName>
        <fullName evidence="2">Sacsin/Nov domain-containing protein</fullName>
    </recommendedName>
</protein>
<dbReference type="Proteomes" id="UP000681722">
    <property type="component" value="Unassembled WGS sequence"/>
</dbReference>
<dbReference type="NCBIfam" id="NF047352">
    <property type="entry name" value="P_loop_sacsin"/>
    <property type="match status" value="1"/>
</dbReference>
<dbReference type="Proteomes" id="UP000677228">
    <property type="component" value="Unassembled WGS sequence"/>
</dbReference>
<dbReference type="InterPro" id="IPR022155">
    <property type="entry name" value="DUF3684"/>
</dbReference>
<dbReference type="PANTHER" id="PTHR47839:SF1">
    <property type="entry name" value="DOMAIN PROTEIN, PUTATIVE (AFU_ORTHOLOGUE AFUA_6G04830)-RELATED"/>
    <property type="match status" value="1"/>
</dbReference>
<dbReference type="EMBL" id="CAJOBA010000179">
    <property type="protein sequence ID" value="CAF3511296.1"/>
    <property type="molecule type" value="Genomic_DNA"/>
</dbReference>
<gene>
    <name evidence="4" type="ORF">GPM918_LOCUS14848</name>
    <name evidence="3" type="ORF">OVA965_LOCUS1064</name>
    <name evidence="6" type="ORF">SRO942_LOCUS14848</name>
    <name evidence="5" type="ORF">TMI583_LOCUS1065</name>
</gene>